<feature type="domain" description="RRM" evidence="8">
    <location>
        <begin position="199"/>
        <end position="287"/>
    </location>
</feature>
<evidence type="ECO:0000313" key="11">
    <source>
        <dbReference type="Proteomes" id="UP000585474"/>
    </source>
</evidence>
<dbReference type="GO" id="GO:0003723">
    <property type="term" value="F:RNA binding"/>
    <property type="evidence" value="ECO:0007669"/>
    <property type="project" value="UniProtKB-UniRule"/>
</dbReference>
<feature type="region of interest" description="Disordered" evidence="7">
    <location>
        <begin position="1"/>
        <end position="36"/>
    </location>
</feature>
<accession>A0A7J0ET10</accession>
<feature type="compositionally biased region" description="Polar residues" evidence="7">
    <location>
        <begin position="369"/>
        <end position="387"/>
    </location>
</feature>
<dbReference type="InterPro" id="IPR012677">
    <property type="entry name" value="Nucleotide-bd_a/b_plait_sf"/>
</dbReference>
<feature type="compositionally biased region" description="Basic residues" evidence="7">
    <location>
        <begin position="342"/>
        <end position="352"/>
    </location>
</feature>
<evidence type="ECO:0000259" key="8">
    <source>
        <dbReference type="PROSITE" id="PS50102"/>
    </source>
</evidence>
<dbReference type="Gene3D" id="3.30.70.330">
    <property type="match status" value="1"/>
</dbReference>
<dbReference type="EMBL" id="BJWL01000006">
    <property type="protein sequence ID" value="GFY89624.1"/>
    <property type="molecule type" value="Genomic_DNA"/>
</dbReference>
<evidence type="ECO:0000256" key="2">
    <source>
        <dbReference type="ARBA" id="ARBA00022884"/>
    </source>
</evidence>
<protein>
    <submittedName>
        <fullName evidence="10">RNA-binding protein</fullName>
    </submittedName>
</protein>
<dbReference type="Gene3D" id="1.10.10.10">
    <property type="entry name" value="Winged helix-like DNA-binding domain superfamily/Winged helix DNA-binding domain"/>
    <property type="match status" value="1"/>
</dbReference>
<dbReference type="GO" id="GO:1990904">
    <property type="term" value="C:ribonucleoprotein complex"/>
    <property type="evidence" value="ECO:0007669"/>
    <property type="project" value="InterPro"/>
</dbReference>
<dbReference type="SMART" id="SM00715">
    <property type="entry name" value="LA"/>
    <property type="match status" value="1"/>
</dbReference>
<dbReference type="InterPro" id="IPR036388">
    <property type="entry name" value="WH-like_DNA-bd_sf"/>
</dbReference>
<dbReference type="InterPro" id="IPR000504">
    <property type="entry name" value="RRM_dom"/>
</dbReference>
<feature type="compositionally biased region" description="Basic and acidic residues" evidence="7">
    <location>
        <begin position="1"/>
        <end position="18"/>
    </location>
</feature>
<evidence type="ECO:0000256" key="3">
    <source>
        <dbReference type="ARBA" id="ARBA00023015"/>
    </source>
</evidence>
<evidence type="ECO:0000256" key="4">
    <source>
        <dbReference type="ARBA" id="ARBA00023163"/>
    </source>
</evidence>
<reference evidence="10 11" key="1">
    <citation type="submission" date="2019-07" db="EMBL/GenBank/DDBJ databases">
        <title>De Novo Assembly of kiwifruit Actinidia rufa.</title>
        <authorList>
            <person name="Sugita-Konishi S."/>
            <person name="Sato K."/>
            <person name="Mori E."/>
            <person name="Abe Y."/>
            <person name="Kisaki G."/>
            <person name="Hamano K."/>
            <person name="Suezawa K."/>
            <person name="Otani M."/>
            <person name="Fukuda T."/>
            <person name="Manabe T."/>
            <person name="Gomi K."/>
            <person name="Tabuchi M."/>
            <person name="Akimitsu K."/>
            <person name="Kataoka I."/>
        </authorList>
    </citation>
    <scope>NUCLEOTIDE SEQUENCE [LARGE SCALE GENOMIC DNA]</scope>
    <source>
        <strain evidence="11">cv. Fuchu</strain>
    </source>
</reference>
<dbReference type="InterPro" id="IPR045180">
    <property type="entry name" value="La_dom_prot"/>
</dbReference>
<comment type="subcellular location">
    <subcellularLocation>
        <location evidence="1">Nucleus</location>
    </subcellularLocation>
</comment>
<dbReference type="Pfam" id="PF05383">
    <property type="entry name" value="La"/>
    <property type="match status" value="1"/>
</dbReference>
<feature type="compositionally biased region" description="Acidic residues" evidence="7">
    <location>
        <begin position="303"/>
        <end position="316"/>
    </location>
</feature>
<dbReference type="GO" id="GO:0005634">
    <property type="term" value="C:nucleus"/>
    <property type="evidence" value="ECO:0007669"/>
    <property type="project" value="UniProtKB-SubCell"/>
</dbReference>
<evidence type="ECO:0000256" key="1">
    <source>
        <dbReference type="ARBA" id="ARBA00004123"/>
    </source>
</evidence>
<sequence length="417" mass="45922">MAQAQPEEKPQEAPEMEAKNTSINTTSSSSSSSSVPFKFNAQAPEFVPSNQTQVPISGYFYPCFHFLDGGGDGADWIYVGDQEAIQLISNSPVALPTYSKNVLTDDLRQKIIKQVEYQFSDMSLLANESLSKHMNKDPEGYVPISFIASAKKIKSLITNHHLLAQALRASSALVVTNDGKKVKRRNIFTDKDREELQSRTIVAENLPDDHSHHNLEKIFSVVGRVKTVRICHPQESNSSRPKGDLVISNKLHALVEYETPEIAEKAVEKLNDERNWRKGLRVRLLLRCSPKSVLKNRKSEFDGIFDDDEAPPESAEDSYQPHNPDLVTESIGEENSAGTKKAFGRGRGKSSRPRTQSQGHNGRGLLAPSPQSSISIQCEASAKQTTKGPRMPDGTRGFTMGRGKPIAAPALGSSNLE</sequence>
<proteinExistence type="predicted"/>
<organism evidence="10 11">
    <name type="scientific">Actinidia rufa</name>
    <dbReference type="NCBI Taxonomy" id="165716"/>
    <lineage>
        <taxon>Eukaryota</taxon>
        <taxon>Viridiplantae</taxon>
        <taxon>Streptophyta</taxon>
        <taxon>Embryophyta</taxon>
        <taxon>Tracheophyta</taxon>
        <taxon>Spermatophyta</taxon>
        <taxon>Magnoliopsida</taxon>
        <taxon>eudicotyledons</taxon>
        <taxon>Gunneridae</taxon>
        <taxon>Pentapetalae</taxon>
        <taxon>asterids</taxon>
        <taxon>Ericales</taxon>
        <taxon>Actinidiaceae</taxon>
        <taxon>Actinidia</taxon>
    </lineage>
</organism>
<dbReference type="InterPro" id="IPR035979">
    <property type="entry name" value="RBD_domain_sf"/>
</dbReference>
<feature type="domain" description="HTH La-type RNA-binding" evidence="9">
    <location>
        <begin position="101"/>
        <end position="192"/>
    </location>
</feature>
<dbReference type="PANTHER" id="PTHR22792">
    <property type="entry name" value="LUPUS LA PROTEIN-RELATED"/>
    <property type="match status" value="1"/>
</dbReference>
<dbReference type="Pfam" id="PF00076">
    <property type="entry name" value="RRM_1"/>
    <property type="match status" value="1"/>
</dbReference>
<evidence type="ECO:0000256" key="5">
    <source>
        <dbReference type="ARBA" id="ARBA00023242"/>
    </source>
</evidence>
<dbReference type="SMART" id="SM00360">
    <property type="entry name" value="RRM"/>
    <property type="match status" value="1"/>
</dbReference>
<dbReference type="InterPro" id="IPR036390">
    <property type="entry name" value="WH_DNA-bd_sf"/>
</dbReference>
<gene>
    <name evidence="10" type="ORF">Acr_06g0015640</name>
</gene>
<dbReference type="CDD" id="cd12288">
    <property type="entry name" value="RRM_La_like_plant"/>
    <property type="match status" value="1"/>
</dbReference>
<dbReference type="PROSITE" id="PS50961">
    <property type="entry name" value="HTH_LA"/>
    <property type="match status" value="1"/>
</dbReference>
<dbReference type="Proteomes" id="UP000585474">
    <property type="component" value="Unassembled WGS sequence"/>
</dbReference>
<keyword evidence="3" id="KW-0805">Transcription regulation</keyword>
<comment type="caution">
    <text evidence="10">The sequence shown here is derived from an EMBL/GenBank/DDBJ whole genome shotgun (WGS) entry which is preliminary data.</text>
</comment>
<dbReference type="InterPro" id="IPR002344">
    <property type="entry name" value="Lupus_La"/>
</dbReference>
<keyword evidence="5" id="KW-0539">Nucleus</keyword>
<dbReference type="InterPro" id="IPR006630">
    <property type="entry name" value="La_HTH"/>
</dbReference>
<dbReference type="PANTHER" id="PTHR22792:SF62">
    <property type="entry name" value="LA-RELATED PROTEIN 7"/>
    <property type="match status" value="1"/>
</dbReference>
<dbReference type="OrthoDB" id="435402at2759"/>
<keyword evidence="2 6" id="KW-0694">RNA-binding</keyword>
<evidence type="ECO:0000256" key="7">
    <source>
        <dbReference type="SAM" id="MobiDB-lite"/>
    </source>
</evidence>
<keyword evidence="11" id="KW-1185">Reference proteome</keyword>
<dbReference type="PRINTS" id="PR00302">
    <property type="entry name" value="LUPUSLA"/>
</dbReference>
<evidence type="ECO:0000256" key="6">
    <source>
        <dbReference type="PROSITE-ProRule" id="PRU00332"/>
    </source>
</evidence>
<evidence type="ECO:0000313" key="10">
    <source>
        <dbReference type="EMBL" id="GFY89624.1"/>
    </source>
</evidence>
<name>A0A7J0ET10_9ERIC</name>
<dbReference type="SUPFAM" id="SSF46785">
    <property type="entry name" value="Winged helix' DNA-binding domain"/>
    <property type="match status" value="1"/>
</dbReference>
<dbReference type="InterPro" id="IPR034878">
    <property type="entry name" value="La-rel_plant_RRM"/>
</dbReference>
<feature type="region of interest" description="Disordered" evidence="7">
    <location>
        <begin position="302"/>
        <end position="417"/>
    </location>
</feature>
<dbReference type="SUPFAM" id="SSF54928">
    <property type="entry name" value="RNA-binding domain, RBD"/>
    <property type="match status" value="1"/>
</dbReference>
<keyword evidence="4" id="KW-0804">Transcription</keyword>
<dbReference type="GO" id="GO:0006396">
    <property type="term" value="P:RNA processing"/>
    <property type="evidence" value="ECO:0007669"/>
    <property type="project" value="InterPro"/>
</dbReference>
<dbReference type="PROSITE" id="PS50102">
    <property type="entry name" value="RRM"/>
    <property type="match status" value="1"/>
</dbReference>
<dbReference type="AlphaFoldDB" id="A0A7J0ET10"/>
<evidence type="ECO:0000259" key="9">
    <source>
        <dbReference type="PROSITE" id="PS50961"/>
    </source>
</evidence>